<keyword evidence="8" id="KW-0282">Flagellum</keyword>
<protein>
    <recommendedName>
        <fullName evidence="3 6">Flagellar basal body rod protein FlgB</fullName>
    </recommendedName>
</protein>
<dbReference type="InterPro" id="IPR019776">
    <property type="entry name" value="Flagellar_basal_body_rod_CS"/>
</dbReference>
<evidence type="ECO:0000259" key="7">
    <source>
        <dbReference type="Pfam" id="PF00460"/>
    </source>
</evidence>
<evidence type="ECO:0000256" key="1">
    <source>
        <dbReference type="ARBA" id="ARBA00004117"/>
    </source>
</evidence>
<name>A0A1E3AJB1_9FIRM</name>
<comment type="function">
    <text evidence="5 6">Structural component of flagellum, the bacterial motility apparatus. Part of the rod structure of flagellar basal body.</text>
</comment>
<dbReference type="EMBL" id="MCGI01000006">
    <property type="protein sequence ID" value="ODM08286.1"/>
    <property type="molecule type" value="Genomic_DNA"/>
</dbReference>
<evidence type="ECO:0000256" key="5">
    <source>
        <dbReference type="ARBA" id="ARBA00024934"/>
    </source>
</evidence>
<comment type="similarity">
    <text evidence="2 6">Belongs to the flagella basal body rod proteins family.</text>
</comment>
<dbReference type="PATRIC" id="fig|1432052.3.peg.6214"/>
<dbReference type="PANTHER" id="PTHR30435">
    <property type="entry name" value="FLAGELLAR PROTEIN"/>
    <property type="match status" value="1"/>
</dbReference>
<dbReference type="PROSITE" id="PS00588">
    <property type="entry name" value="FLAGELLA_BB_ROD"/>
    <property type="match status" value="1"/>
</dbReference>
<keyword evidence="4 6" id="KW-0975">Bacterial flagellum</keyword>
<comment type="subunit">
    <text evidence="6">The basal body constitutes a major portion of the flagellar organelle and consists of a number of rings mounted on a central rod.</text>
</comment>
<gene>
    <name evidence="8" type="primary">flgB_2</name>
    <name evidence="8" type="ORF">BEH84_05611</name>
</gene>
<sequence>MNGIYGNSLSLMTKALDGLWKRQEVISNNLANVDTPGYKSKYVTFEDALRKSLENSHTNGREGILKAIEVAPIEVKEVTGRTERLDGNNVDATDEMVEMTRATYQYQYLLNAVNHDLSRLRTVIKGN</sequence>
<feature type="domain" description="Flagellar basal body rod protein N-terminal" evidence="7">
    <location>
        <begin position="21"/>
        <end position="39"/>
    </location>
</feature>
<dbReference type="GO" id="GO:0071978">
    <property type="term" value="P:bacterial-type flagellum-dependent swarming motility"/>
    <property type="evidence" value="ECO:0007669"/>
    <property type="project" value="TreeGrafter"/>
</dbReference>
<evidence type="ECO:0000313" key="9">
    <source>
        <dbReference type="Proteomes" id="UP000095003"/>
    </source>
</evidence>
<dbReference type="Proteomes" id="UP000095003">
    <property type="component" value="Unassembled WGS sequence"/>
</dbReference>
<dbReference type="PIRSF" id="PIRSF002889">
    <property type="entry name" value="Rod_FlgB"/>
    <property type="match status" value="1"/>
</dbReference>
<dbReference type="AlphaFoldDB" id="A0A1E3AJB1"/>
<evidence type="ECO:0000256" key="2">
    <source>
        <dbReference type="ARBA" id="ARBA00009677"/>
    </source>
</evidence>
<organism evidence="8 9">
    <name type="scientific">Eisenbergiella tayi</name>
    <dbReference type="NCBI Taxonomy" id="1432052"/>
    <lineage>
        <taxon>Bacteria</taxon>
        <taxon>Bacillati</taxon>
        <taxon>Bacillota</taxon>
        <taxon>Clostridia</taxon>
        <taxon>Lachnospirales</taxon>
        <taxon>Lachnospiraceae</taxon>
        <taxon>Eisenbergiella</taxon>
    </lineage>
</organism>
<keyword evidence="8" id="KW-0966">Cell projection</keyword>
<comment type="caution">
    <text evidence="8">The sequence shown here is derived from an EMBL/GenBank/DDBJ whole genome shotgun (WGS) entry which is preliminary data.</text>
</comment>
<evidence type="ECO:0000313" key="8">
    <source>
        <dbReference type="EMBL" id="ODM08286.1"/>
    </source>
</evidence>
<evidence type="ECO:0000256" key="6">
    <source>
        <dbReference type="PIRNR" id="PIRNR002889"/>
    </source>
</evidence>
<evidence type="ECO:0000256" key="4">
    <source>
        <dbReference type="ARBA" id="ARBA00023143"/>
    </source>
</evidence>
<reference evidence="8 9" key="1">
    <citation type="submission" date="2016-07" db="EMBL/GenBank/DDBJ databases">
        <title>Characterization of isolates of Eisenbergiella tayi derived from blood cultures, using whole genome sequencing.</title>
        <authorList>
            <person name="Burdz T."/>
            <person name="Wiebe D."/>
            <person name="Huynh C."/>
            <person name="Bernard K."/>
        </authorList>
    </citation>
    <scope>NUCLEOTIDE SEQUENCE [LARGE SCALE GENOMIC DNA]</scope>
    <source>
        <strain evidence="8 9">NML 120489</strain>
    </source>
</reference>
<proteinExistence type="inferred from homology"/>
<dbReference type="GeneID" id="93301474"/>
<comment type="subcellular location">
    <subcellularLocation>
        <location evidence="1 6">Bacterial flagellum basal body</location>
    </subcellularLocation>
</comment>
<dbReference type="RefSeq" id="WP_069159100.1">
    <property type="nucleotide sequence ID" value="NZ_DBFYTC010000235.1"/>
</dbReference>
<keyword evidence="8" id="KW-0969">Cilium</keyword>
<evidence type="ECO:0000256" key="3">
    <source>
        <dbReference type="ARBA" id="ARBA00014376"/>
    </source>
</evidence>
<dbReference type="Pfam" id="PF00460">
    <property type="entry name" value="Flg_bb_rod"/>
    <property type="match status" value="1"/>
</dbReference>
<dbReference type="PANTHER" id="PTHR30435:SF12">
    <property type="entry name" value="FLAGELLAR BASAL BODY ROD PROTEIN FLGB"/>
    <property type="match status" value="1"/>
</dbReference>
<dbReference type="InterPro" id="IPR006300">
    <property type="entry name" value="FlgB"/>
</dbReference>
<dbReference type="InterPro" id="IPR001444">
    <property type="entry name" value="Flag_bb_rod_N"/>
</dbReference>
<dbReference type="GO" id="GO:0030694">
    <property type="term" value="C:bacterial-type flagellum basal body, rod"/>
    <property type="evidence" value="ECO:0007669"/>
    <property type="project" value="InterPro"/>
</dbReference>
<accession>A0A1E3AJB1</accession>
<dbReference type="NCBIfam" id="TIGR01396">
    <property type="entry name" value="FlgB"/>
    <property type="match status" value="1"/>
</dbReference>